<name>S5DL82_9ACTN</name>
<accession>S5DL82</accession>
<dbReference type="SUPFAM" id="SSF50630">
    <property type="entry name" value="Acid proteases"/>
    <property type="match status" value="1"/>
</dbReference>
<dbReference type="Gene3D" id="2.40.70.10">
    <property type="entry name" value="Acid Proteases"/>
    <property type="match status" value="1"/>
</dbReference>
<evidence type="ECO:0000259" key="1">
    <source>
        <dbReference type="Pfam" id="PF05618"/>
    </source>
</evidence>
<dbReference type="PANTHER" id="PTHR38037">
    <property type="entry name" value="ZN_PROTEASE DOMAIN-CONTAINING PROTEIN"/>
    <property type="match status" value="1"/>
</dbReference>
<proteinExistence type="predicted"/>
<dbReference type="InterPro" id="IPR021109">
    <property type="entry name" value="Peptidase_aspartic_dom_sf"/>
</dbReference>
<sequence>MVKKREKRVVGWKENAALPDLSVKNVIAKIDTGANLASIDASDIKIVTRDKIKYVKFKVMKRNNTVRKTSAPLEGYKRIKSSNGDVEKRPYIKTTLLMDGISKKIELTLTDRGPMDYTMLIGRKALGKRWVVNPSISFLTKSKEKLK</sequence>
<feature type="domain" description="Retropepsin-like aspartic endopeptidase" evidence="1">
    <location>
        <begin position="9"/>
        <end position="141"/>
    </location>
</feature>
<dbReference type="EMBL" id="KC811138">
    <property type="protein sequence ID" value="AGQ19636.1"/>
    <property type="molecule type" value="Genomic_DNA"/>
</dbReference>
<dbReference type="Pfam" id="PF05618">
    <property type="entry name" value="Zn_protease"/>
    <property type="match status" value="1"/>
</dbReference>
<dbReference type="InterPro" id="IPR008503">
    <property type="entry name" value="Asp_endopeptidase"/>
</dbReference>
<protein>
    <recommendedName>
        <fullName evidence="1">Retropepsin-like aspartic endopeptidase domain-containing protein</fullName>
    </recommendedName>
</protein>
<dbReference type="AlphaFoldDB" id="S5DL82"/>
<evidence type="ECO:0000313" key="2">
    <source>
        <dbReference type="EMBL" id="AGQ19636.1"/>
    </source>
</evidence>
<reference evidence="2" key="1">
    <citation type="journal article" date="2013" name="Sci. Rep.">
        <title>Metagenomics uncovers a new group of low GC and ultra-small marine Actinobacteria.</title>
        <authorList>
            <person name="Ghai R."/>
            <person name="Mizuno C.M."/>
            <person name="Picazo A."/>
            <person name="Camacho A."/>
            <person name="Rodriguez-Valera F."/>
        </authorList>
    </citation>
    <scope>NUCLEOTIDE SEQUENCE</scope>
</reference>
<dbReference type="PANTHER" id="PTHR38037:SF2">
    <property type="entry name" value="ATP-DEPENDENT ZINC PROTEASE DOMAIN-CONTAINING PROTEIN-RELATED"/>
    <property type="match status" value="1"/>
</dbReference>
<organism evidence="2">
    <name type="scientific">Candidatus Actinomarina minuta</name>
    <dbReference type="NCBI Taxonomy" id="1389454"/>
    <lineage>
        <taxon>Bacteria</taxon>
        <taxon>Bacillati</taxon>
        <taxon>Actinomycetota</taxon>
        <taxon>Actinomycetes</taxon>
        <taxon>Candidatus Actinomarinidae</taxon>
        <taxon>Candidatus Actinomarinales</taxon>
        <taxon>Candidatus Actinomarineae</taxon>
        <taxon>Candidatus Actinomarinaceae</taxon>
        <taxon>Candidatus Actinomarina</taxon>
    </lineage>
</organism>